<dbReference type="CDD" id="cd18126">
    <property type="entry name" value="GAPDH_I_C"/>
    <property type="match status" value="1"/>
</dbReference>
<feature type="binding site" evidence="5">
    <location>
        <position position="121"/>
    </location>
    <ligand>
        <name>NAD(+)</name>
        <dbReference type="ChEBI" id="CHEBI:57540"/>
    </ligand>
</feature>
<feature type="domain" description="Glyceraldehyde 3-phosphate dehydrogenase NAD(P) binding" evidence="10">
    <location>
        <begin position="2"/>
        <end position="173"/>
    </location>
</feature>
<dbReference type="SUPFAM" id="SSF55347">
    <property type="entry name" value="Glyceraldehyde-3-phosphate dehydrogenase-like, C-terminal domain"/>
    <property type="match status" value="1"/>
</dbReference>
<evidence type="ECO:0000256" key="6">
    <source>
        <dbReference type="PIRSR" id="PIRSR000149-4"/>
    </source>
</evidence>
<evidence type="ECO:0000256" key="4">
    <source>
        <dbReference type="PIRSR" id="PIRSR000149-2"/>
    </source>
</evidence>
<feature type="active site" description="Nucleophile" evidence="3">
    <location>
        <position position="173"/>
    </location>
</feature>
<dbReference type="PRINTS" id="PR00078">
    <property type="entry name" value="G3PDHDRGNASE"/>
</dbReference>
<keyword evidence="5" id="KW-0520">NAD</keyword>
<dbReference type="SUPFAM" id="SSF51735">
    <property type="entry name" value="NAD(P)-binding Rossmann-fold domains"/>
    <property type="match status" value="1"/>
</dbReference>
<feature type="region of interest" description="Disordered" evidence="9">
    <location>
        <begin position="123"/>
        <end position="143"/>
    </location>
</feature>
<dbReference type="InterPro" id="IPR036291">
    <property type="entry name" value="NAD(P)-bd_dom_sf"/>
</dbReference>
<dbReference type="NCBIfam" id="TIGR01534">
    <property type="entry name" value="GAPDH-I"/>
    <property type="match status" value="1"/>
</dbReference>
<feature type="binding site" evidence="4">
    <location>
        <position position="259"/>
    </location>
    <ligand>
        <name>D-glyceraldehyde 3-phosphate</name>
        <dbReference type="ChEBI" id="CHEBI:59776"/>
    </ligand>
</feature>
<dbReference type="InterPro" id="IPR020830">
    <property type="entry name" value="GlycerAld_3-P_DH_AS"/>
</dbReference>
<sequence>MLKVAVNGFGRIGRAAFKVALERFPDELEIVAVNDLTPADVLAHLLQHDSAFGRWEKEVFSSGQNIIIDNKKYQILSEKIPANLPWKDLGVDVVIEATGRFSKYEDLHQHILAGAKKVVVTAPAKSSTSGESPSTTLGTRKPTPEVSSVVQTYLMGVNHNKYQGEEIISNASCTTNCIAPIMSILSEKFGVQKAVMTTAHAVTAEQNLVDGPPPGGKSVDLRRARAAYTNIIPTTTGAAVSVTEVIPELKGKFDGRALRVPVIVGSISDITCLLNKKTTVEEINETFKQVCSEEKWKGIVAWSDDNLVSTDIIKRPESAIVDLPLTQVVDGDLIKIFAWYDNEWGYSNRLIEMVAHIGKM</sequence>
<feature type="compositionally biased region" description="Polar residues" evidence="9">
    <location>
        <begin position="124"/>
        <end position="138"/>
    </location>
</feature>
<dbReference type="GO" id="GO:0051287">
    <property type="term" value="F:NAD binding"/>
    <property type="evidence" value="ECO:0007669"/>
    <property type="project" value="InterPro"/>
</dbReference>
<reference evidence="11 12" key="1">
    <citation type="journal article" date="2015" name="Nature">
        <title>rRNA introns, odd ribosomes, and small enigmatic genomes across a large radiation of phyla.</title>
        <authorList>
            <person name="Brown C.T."/>
            <person name="Hug L.A."/>
            <person name="Thomas B.C."/>
            <person name="Sharon I."/>
            <person name="Castelle C.J."/>
            <person name="Singh A."/>
            <person name="Wilkins M.J."/>
            <person name="Williams K.H."/>
            <person name="Banfield J.F."/>
        </authorList>
    </citation>
    <scope>NUCLEOTIDE SEQUENCE [LARGE SCALE GENOMIC DNA]</scope>
</reference>
<dbReference type="Gene3D" id="3.30.360.10">
    <property type="entry name" value="Dihydrodipicolinate Reductase, domain 2"/>
    <property type="match status" value="1"/>
</dbReference>
<dbReference type="InterPro" id="IPR006424">
    <property type="entry name" value="Glyceraldehyde-3-P_DH_1"/>
</dbReference>
<feature type="binding site" evidence="4">
    <location>
        <position position="203"/>
    </location>
    <ligand>
        <name>D-glyceraldehyde 3-phosphate</name>
        <dbReference type="ChEBI" id="CHEBI:59776"/>
    </ligand>
</feature>
<feature type="binding site" evidence="5">
    <location>
        <begin position="11"/>
        <end position="12"/>
    </location>
    <ligand>
        <name>NAD(+)</name>
        <dbReference type="ChEBI" id="CHEBI:57540"/>
    </ligand>
</feature>
<comment type="caution">
    <text evidence="11">The sequence shown here is derived from an EMBL/GenBank/DDBJ whole genome shotgun (WGS) entry which is preliminary data.</text>
</comment>
<dbReference type="EMBL" id="LCBN01000039">
    <property type="protein sequence ID" value="KKS12849.1"/>
    <property type="molecule type" value="Genomic_DNA"/>
</dbReference>
<dbReference type="Pfam" id="PF00044">
    <property type="entry name" value="Gp_dh_N"/>
    <property type="match status" value="1"/>
</dbReference>
<dbReference type="PATRIC" id="fig|1618429.3.peg.785"/>
<evidence type="ECO:0000256" key="5">
    <source>
        <dbReference type="PIRSR" id="PIRSR000149-3"/>
    </source>
</evidence>
<gene>
    <name evidence="11" type="ORF">UU67_C0039G0010</name>
</gene>
<dbReference type="InterPro" id="IPR020831">
    <property type="entry name" value="GlycerAld/Erythrose_P_DH"/>
</dbReference>
<accession>A0A0G0WIX1</accession>
<feature type="binding site" evidence="4">
    <location>
        <begin position="172"/>
        <end position="174"/>
    </location>
    <ligand>
        <name>D-glyceraldehyde 3-phosphate</name>
        <dbReference type="ChEBI" id="CHEBI:59776"/>
    </ligand>
</feature>
<dbReference type="Pfam" id="PF02800">
    <property type="entry name" value="Gp_dh_C"/>
    <property type="match status" value="1"/>
</dbReference>
<protein>
    <recommendedName>
        <fullName evidence="8">Glyceraldehyde-3-phosphate dehydrogenase</fullName>
        <ecNumber evidence="8">1.2.1.-</ecNumber>
    </recommendedName>
</protein>
<dbReference type="AlphaFoldDB" id="A0A0G0WIX1"/>
<dbReference type="CDD" id="cd05214">
    <property type="entry name" value="GAPDH_I_N"/>
    <property type="match status" value="1"/>
</dbReference>
<comment type="similarity">
    <text evidence="1 7">Belongs to the glyceraldehyde-3-phosphate dehydrogenase family.</text>
</comment>
<dbReference type="GO" id="GO:0016620">
    <property type="term" value="F:oxidoreductase activity, acting on the aldehyde or oxo group of donors, NAD or NADP as acceptor"/>
    <property type="evidence" value="ECO:0007669"/>
    <property type="project" value="InterPro"/>
</dbReference>
<dbReference type="PIRSF" id="PIRSF000149">
    <property type="entry name" value="GAP_DH"/>
    <property type="match status" value="1"/>
</dbReference>
<dbReference type="GO" id="GO:0006006">
    <property type="term" value="P:glucose metabolic process"/>
    <property type="evidence" value="ECO:0007669"/>
    <property type="project" value="InterPro"/>
</dbReference>
<dbReference type="EC" id="1.2.1.-" evidence="8"/>
<dbReference type="InterPro" id="IPR020828">
    <property type="entry name" value="GlycerAld_3-P_DH_NAD(P)-bd"/>
</dbReference>
<dbReference type="PROSITE" id="PS00071">
    <property type="entry name" value="GAPDH"/>
    <property type="match status" value="1"/>
</dbReference>
<organism evidence="11 12">
    <name type="scientific">Candidatus Daviesbacteria bacterium GW2011_GWB1_41_5</name>
    <dbReference type="NCBI Taxonomy" id="1618429"/>
    <lineage>
        <taxon>Bacteria</taxon>
        <taxon>Candidatus Daviesiibacteriota</taxon>
    </lineage>
</organism>
<dbReference type="GO" id="GO:0050661">
    <property type="term" value="F:NADP binding"/>
    <property type="evidence" value="ECO:0007669"/>
    <property type="project" value="InterPro"/>
</dbReference>
<dbReference type="SMART" id="SM00846">
    <property type="entry name" value="Gp_dh_N"/>
    <property type="match status" value="1"/>
</dbReference>
<evidence type="ECO:0000256" key="1">
    <source>
        <dbReference type="ARBA" id="ARBA00007406"/>
    </source>
</evidence>
<dbReference type="InterPro" id="IPR020829">
    <property type="entry name" value="GlycerAld_3-P_DH_cat"/>
</dbReference>
<evidence type="ECO:0000256" key="3">
    <source>
        <dbReference type="PIRSR" id="PIRSR000149-1"/>
    </source>
</evidence>
<evidence type="ECO:0000256" key="8">
    <source>
        <dbReference type="RuleBase" id="RU361160"/>
    </source>
</evidence>
<dbReference type="Proteomes" id="UP000034753">
    <property type="component" value="Unassembled WGS sequence"/>
</dbReference>
<dbReference type="PANTHER" id="PTHR43148">
    <property type="entry name" value="GLYCERALDEHYDE-3-PHOSPHATE DEHYDROGENASE 2"/>
    <property type="match status" value="1"/>
</dbReference>
<proteinExistence type="inferred from homology"/>
<feature type="binding site" evidence="5">
    <location>
        <position position="35"/>
    </location>
    <ligand>
        <name>NAD(+)</name>
        <dbReference type="ChEBI" id="CHEBI:57540"/>
    </ligand>
</feature>
<keyword evidence="5" id="KW-0547">Nucleotide-binding</keyword>
<dbReference type="FunFam" id="3.30.360.10:FF:000002">
    <property type="entry name" value="Glyceraldehyde-3-phosphate dehydrogenase"/>
    <property type="match status" value="1"/>
</dbReference>
<evidence type="ECO:0000256" key="7">
    <source>
        <dbReference type="RuleBase" id="RU000397"/>
    </source>
</evidence>
<evidence type="ECO:0000313" key="11">
    <source>
        <dbReference type="EMBL" id="KKS12849.1"/>
    </source>
</evidence>
<evidence type="ECO:0000259" key="10">
    <source>
        <dbReference type="SMART" id="SM00846"/>
    </source>
</evidence>
<evidence type="ECO:0000313" key="12">
    <source>
        <dbReference type="Proteomes" id="UP000034753"/>
    </source>
</evidence>
<evidence type="ECO:0000256" key="9">
    <source>
        <dbReference type="SAM" id="MobiDB-lite"/>
    </source>
</evidence>
<name>A0A0G0WIX1_9BACT</name>
<feature type="site" description="Activates thiol group during catalysis" evidence="6">
    <location>
        <position position="200"/>
    </location>
</feature>
<keyword evidence="2 8" id="KW-0560">Oxidoreductase</keyword>
<feature type="binding site" evidence="5">
    <location>
        <position position="342"/>
    </location>
    <ligand>
        <name>NAD(+)</name>
        <dbReference type="ChEBI" id="CHEBI:57540"/>
    </ligand>
</feature>
<dbReference type="FunFam" id="3.40.50.720:FF:000001">
    <property type="entry name" value="Glyceraldehyde-3-phosphate dehydrogenase"/>
    <property type="match status" value="1"/>
</dbReference>
<dbReference type="Gene3D" id="3.40.50.720">
    <property type="entry name" value="NAD(P)-binding Rossmann-like Domain"/>
    <property type="match status" value="1"/>
</dbReference>
<feature type="binding site" evidence="4">
    <location>
        <begin position="236"/>
        <end position="237"/>
    </location>
    <ligand>
        <name>D-glyceraldehyde 3-phosphate</name>
        <dbReference type="ChEBI" id="CHEBI:59776"/>
    </ligand>
</feature>
<evidence type="ECO:0000256" key="2">
    <source>
        <dbReference type="ARBA" id="ARBA00023002"/>
    </source>
</evidence>